<dbReference type="PANTHER" id="PTHR48109:SF4">
    <property type="entry name" value="DIHYDROOROTATE DEHYDROGENASE (QUINONE), MITOCHONDRIAL"/>
    <property type="match status" value="1"/>
</dbReference>
<dbReference type="Gene3D" id="3.20.20.70">
    <property type="entry name" value="Aldolase class I"/>
    <property type="match status" value="1"/>
</dbReference>
<evidence type="ECO:0000256" key="5">
    <source>
        <dbReference type="ARBA" id="ARBA00017599"/>
    </source>
</evidence>
<keyword evidence="11" id="KW-1133">Transmembrane helix</keyword>
<dbReference type="GO" id="GO:0106430">
    <property type="term" value="F:dihydroorotate dehydrogenase (quinone) activity"/>
    <property type="evidence" value="ECO:0007669"/>
    <property type="project" value="UniProtKB-EC"/>
</dbReference>
<evidence type="ECO:0000256" key="2">
    <source>
        <dbReference type="ARBA" id="ARBA00005161"/>
    </source>
</evidence>
<evidence type="ECO:0000256" key="14">
    <source>
        <dbReference type="ARBA" id="ARBA00023136"/>
    </source>
</evidence>
<comment type="pathway">
    <text evidence="2 16">Pyrimidine metabolism; UMP biosynthesis via de novo pathway; orotate from (S)-dihydroorotate (quinone route): step 1/1.</text>
</comment>
<dbReference type="NCBIfam" id="NF003652">
    <property type="entry name" value="PRK05286.2-5"/>
    <property type="match status" value="1"/>
</dbReference>
<evidence type="ECO:0000256" key="11">
    <source>
        <dbReference type="ARBA" id="ARBA00022989"/>
    </source>
</evidence>
<dbReference type="Pfam" id="PF01180">
    <property type="entry name" value="DHO_dh"/>
    <property type="match status" value="1"/>
</dbReference>
<evidence type="ECO:0000256" key="13">
    <source>
        <dbReference type="ARBA" id="ARBA00023128"/>
    </source>
</evidence>
<evidence type="ECO:0000256" key="10">
    <source>
        <dbReference type="ARBA" id="ARBA00022946"/>
    </source>
</evidence>
<evidence type="ECO:0000256" key="15">
    <source>
        <dbReference type="ARBA" id="ARBA00048639"/>
    </source>
</evidence>
<evidence type="ECO:0000259" key="17">
    <source>
        <dbReference type="Pfam" id="PF01180"/>
    </source>
</evidence>
<sequence>MNKSARKLKSLLYITVSGYAVSGAISLYRGDENLYKNFLMPLVHTIDAEKAHKLAIFASKHRLIPKSHYVDEEPLKVNIFGKTFSNPIGIAAGFDKDGEAVLGLKDIGFGFVEIGSITPEPQPGNEKPRVFRLIEDQAVINRYGFNSKGHDDVFQRIQSLSEEERKSIILGINLGKNKNSTDSIGDYVEGIKRFGPVADYLVINISSPNTPGLRDMQEKKQLRELLSALVETRNQLKLDQKPSLLLKLAPDLSSEERKNIAGVLNEKRCRVDGLIVSNTTIDRPKTLLSENKQEIGGLSGEPLKEMSTQMIAEMSKLTGGMPIIGAGGISSGQDAYEKIKAGASLVQIYTALVYNGPPVVTKIKRELQHCVMKDGHANVEAAVGKGK</sequence>
<evidence type="ECO:0000256" key="9">
    <source>
        <dbReference type="ARBA" id="ARBA00022792"/>
    </source>
</evidence>
<dbReference type="GO" id="GO:0006207">
    <property type="term" value="P:'de novo' pyrimidine nucleobase biosynthetic process"/>
    <property type="evidence" value="ECO:0007669"/>
    <property type="project" value="InterPro"/>
</dbReference>
<dbReference type="FunFam" id="3.20.20.70:FF:000066">
    <property type="entry name" value="Dihydroorotate dehydrogenase (quinone), mitochondrial"/>
    <property type="match status" value="1"/>
</dbReference>
<evidence type="ECO:0000313" key="18">
    <source>
        <dbReference type="EMBL" id="CAG9820236.1"/>
    </source>
</evidence>
<evidence type="ECO:0000256" key="3">
    <source>
        <dbReference type="ARBA" id="ARBA00005359"/>
    </source>
</evidence>
<keyword evidence="12 16" id="KW-0560">Oxidoreductase</keyword>
<dbReference type="GO" id="GO:0005743">
    <property type="term" value="C:mitochondrial inner membrane"/>
    <property type="evidence" value="ECO:0007669"/>
    <property type="project" value="UniProtKB-SubCell"/>
</dbReference>
<dbReference type="OrthoDB" id="14784at2759"/>
<reference evidence="18" key="2">
    <citation type="submission" date="2022-10" db="EMBL/GenBank/DDBJ databases">
        <authorList>
            <consortium name="ENA_rothamsted_submissions"/>
            <consortium name="culmorum"/>
            <person name="King R."/>
        </authorList>
    </citation>
    <scope>NUCLEOTIDE SEQUENCE</scope>
</reference>
<reference evidence="18" key="1">
    <citation type="submission" date="2022-01" db="EMBL/GenBank/DDBJ databases">
        <authorList>
            <person name="King R."/>
        </authorList>
    </citation>
    <scope>NUCLEOTIDE SEQUENCE</scope>
</reference>
<evidence type="ECO:0000256" key="12">
    <source>
        <dbReference type="ARBA" id="ARBA00023002"/>
    </source>
</evidence>
<dbReference type="PANTHER" id="PTHR48109">
    <property type="entry name" value="DIHYDROOROTATE DEHYDROGENASE (QUINONE), MITOCHONDRIAL-RELATED"/>
    <property type="match status" value="1"/>
</dbReference>
<dbReference type="EC" id="1.3.5.2" evidence="4 16"/>
<dbReference type="InterPro" id="IPR001295">
    <property type="entry name" value="Dihydroorotate_DH_CS"/>
</dbReference>
<comment type="cofactor">
    <cofactor evidence="16">
        <name>FMN</name>
        <dbReference type="ChEBI" id="CHEBI:58210"/>
    </cofactor>
    <text evidence="16">Binds 1 FMN per subunit.</text>
</comment>
<proteinExistence type="inferred from homology"/>
<keyword evidence="8" id="KW-0812">Transmembrane</keyword>
<dbReference type="PROSITE" id="PS00911">
    <property type="entry name" value="DHODEHASE_1"/>
    <property type="match status" value="1"/>
</dbReference>
<dbReference type="Proteomes" id="UP001153737">
    <property type="component" value="Chromosome 3"/>
</dbReference>
<keyword evidence="9 16" id="KW-0999">Mitochondrion inner membrane</keyword>
<keyword evidence="10" id="KW-0809">Transit peptide</keyword>
<keyword evidence="7 16" id="KW-0288">FMN</keyword>
<name>A0A9N9SHU4_PHACE</name>
<keyword evidence="13 16" id="KW-0496">Mitochondrion</keyword>
<accession>A0A9N9SHU4</accession>
<comment type="subcellular location">
    <subcellularLocation>
        <location evidence="1 16">Mitochondrion inner membrane</location>
        <topology evidence="1 16">Single-pass membrane protein</topology>
    </subcellularLocation>
</comment>
<keyword evidence="14" id="KW-0472">Membrane</keyword>
<gene>
    <name evidence="18" type="ORF">PHAECO_LOCUS7309</name>
</gene>
<evidence type="ECO:0000256" key="4">
    <source>
        <dbReference type="ARBA" id="ARBA00012791"/>
    </source>
</evidence>
<dbReference type="InterPro" id="IPR050074">
    <property type="entry name" value="DHO_dehydrogenase"/>
</dbReference>
<evidence type="ECO:0000256" key="7">
    <source>
        <dbReference type="ARBA" id="ARBA00022643"/>
    </source>
</evidence>
<dbReference type="PROSITE" id="PS00912">
    <property type="entry name" value="DHODEHASE_2"/>
    <property type="match status" value="1"/>
</dbReference>
<dbReference type="GO" id="GO:0009220">
    <property type="term" value="P:pyrimidine ribonucleotide biosynthetic process"/>
    <property type="evidence" value="ECO:0007669"/>
    <property type="project" value="TreeGrafter"/>
</dbReference>
<dbReference type="InterPro" id="IPR005720">
    <property type="entry name" value="Dihydroorotate_DH_cat"/>
</dbReference>
<evidence type="ECO:0000256" key="6">
    <source>
        <dbReference type="ARBA" id="ARBA00022630"/>
    </source>
</evidence>
<evidence type="ECO:0000256" key="16">
    <source>
        <dbReference type="RuleBase" id="RU361255"/>
    </source>
</evidence>
<comment type="catalytic activity">
    <reaction evidence="15 16">
        <text>(S)-dihydroorotate + a quinone = orotate + a quinol</text>
        <dbReference type="Rhea" id="RHEA:30187"/>
        <dbReference type="ChEBI" id="CHEBI:24646"/>
        <dbReference type="ChEBI" id="CHEBI:30839"/>
        <dbReference type="ChEBI" id="CHEBI:30864"/>
        <dbReference type="ChEBI" id="CHEBI:132124"/>
        <dbReference type="EC" id="1.3.5.2"/>
    </reaction>
</comment>
<evidence type="ECO:0000256" key="8">
    <source>
        <dbReference type="ARBA" id="ARBA00022692"/>
    </source>
</evidence>
<organism evidence="18 19">
    <name type="scientific">Phaedon cochleariae</name>
    <name type="common">Mustard beetle</name>
    <dbReference type="NCBI Taxonomy" id="80249"/>
    <lineage>
        <taxon>Eukaryota</taxon>
        <taxon>Metazoa</taxon>
        <taxon>Ecdysozoa</taxon>
        <taxon>Arthropoda</taxon>
        <taxon>Hexapoda</taxon>
        <taxon>Insecta</taxon>
        <taxon>Pterygota</taxon>
        <taxon>Neoptera</taxon>
        <taxon>Endopterygota</taxon>
        <taxon>Coleoptera</taxon>
        <taxon>Polyphaga</taxon>
        <taxon>Cucujiformia</taxon>
        <taxon>Chrysomeloidea</taxon>
        <taxon>Chrysomelidae</taxon>
        <taxon>Chrysomelinae</taxon>
        <taxon>Chrysomelini</taxon>
        <taxon>Phaedon</taxon>
    </lineage>
</organism>
<dbReference type="SUPFAM" id="SSF51395">
    <property type="entry name" value="FMN-linked oxidoreductases"/>
    <property type="match status" value="1"/>
</dbReference>
<evidence type="ECO:0000313" key="19">
    <source>
        <dbReference type="Proteomes" id="UP001153737"/>
    </source>
</evidence>
<dbReference type="EMBL" id="OU896709">
    <property type="protein sequence ID" value="CAG9820236.1"/>
    <property type="molecule type" value="Genomic_DNA"/>
</dbReference>
<protein>
    <recommendedName>
        <fullName evidence="5 16">Dihydroorotate dehydrogenase (quinone), mitochondrial</fullName>
        <shortName evidence="16">DHOdehase</shortName>
        <ecNumber evidence="4 16">1.3.5.2</ecNumber>
    </recommendedName>
</protein>
<dbReference type="InterPro" id="IPR013785">
    <property type="entry name" value="Aldolase_TIM"/>
</dbReference>
<dbReference type="CDD" id="cd04738">
    <property type="entry name" value="DHOD_2_like"/>
    <property type="match status" value="1"/>
</dbReference>
<keyword evidence="6 16" id="KW-0285">Flavoprotein</keyword>
<dbReference type="InterPro" id="IPR005719">
    <property type="entry name" value="Dihydroorotate_DH_2"/>
</dbReference>
<dbReference type="NCBIfam" id="TIGR01036">
    <property type="entry name" value="pyrD_sub2"/>
    <property type="match status" value="1"/>
</dbReference>
<dbReference type="NCBIfam" id="NF003645">
    <property type="entry name" value="PRK05286.1-2"/>
    <property type="match status" value="1"/>
</dbReference>
<feature type="domain" description="Dihydroorotate dehydrogenase catalytic" evidence="17">
    <location>
        <begin position="75"/>
        <end position="369"/>
    </location>
</feature>
<comment type="similarity">
    <text evidence="3 16">Belongs to the dihydroorotate dehydrogenase family. Type 2 subfamily.</text>
</comment>
<evidence type="ECO:0000256" key="1">
    <source>
        <dbReference type="ARBA" id="ARBA00004434"/>
    </source>
</evidence>
<keyword evidence="19" id="KW-1185">Reference proteome</keyword>
<dbReference type="AlphaFoldDB" id="A0A9N9SHU4"/>